<evidence type="ECO:0000256" key="6">
    <source>
        <dbReference type="ARBA" id="ARBA00023136"/>
    </source>
</evidence>
<dbReference type="PANTHER" id="PTHR30589:SF0">
    <property type="entry name" value="PHOSPHATIDYLGLYCEROL--PROLIPOPROTEIN DIACYLGLYCERYL TRANSFERASE"/>
    <property type="match status" value="1"/>
</dbReference>
<keyword evidence="2" id="KW-1003">Cell membrane</keyword>
<evidence type="ECO:0008006" key="10">
    <source>
        <dbReference type="Google" id="ProtNLM"/>
    </source>
</evidence>
<reference evidence="8" key="1">
    <citation type="journal article" date="2014" name="Int. J. Syst. Evol. Microbiol.">
        <title>Complete genome sequence of Corynebacterium casei LMG S-19264T (=DSM 44701T), isolated from a smear-ripened cheese.</title>
        <authorList>
            <consortium name="US DOE Joint Genome Institute (JGI-PGF)"/>
            <person name="Walter F."/>
            <person name="Albersmeier A."/>
            <person name="Kalinowski J."/>
            <person name="Ruckert C."/>
        </authorList>
    </citation>
    <scope>NUCLEOTIDE SEQUENCE</scope>
    <source>
        <strain evidence="8">KCTC 12988</strain>
    </source>
</reference>
<dbReference type="GO" id="GO:0042158">
    <property type="term" value="P:lipoprotein biosynthetic process"/>
    <property type="evidence" value="ECO:0007669"/>
    <property type="project" value="InterPro"/>
</dbReference>
<dbReference type="PANTHER" id="PTHR30589">
    <property type="entry name" value="PROLIPOPROTEIN DIACYLGLYCERYL TRANSFERASE"/>
    <property type="match status" value="1"/>
</dbReference>
<sequence>MDLFSNPASLYSLTLLIGIVGSAIYWIRRGKSDPMIPLIYGAALACAFIGAKLAYLLSEGWLVAASDNRLLHWLTGKSVTGALLGGFIGVEMAKKLAGYRKATGDGFAAVVPLAIIVGRLGCLSHGCCKGIACEIGPLDHWPSVEVEIAFNLLIFLTFFNFRRFGFLRGQHFHLYLISYGLFRFGHEFLRATPKPFLGLSGYQLFALALAITGLVAFRRRQRNPPSEFA</sequence>
<evidence type="ECO:0000313" key="9">
    <source>
        <dbReference type="Proteomes" id="UP000644507"/>
    </source>
</evidence>
<dbReference type="Proteomes" id="UP000644507">
    <property type="component" value="Unassembled WGS sequence"/>
</dbReference>
<evidence type="ECO:0000256" key="3">
    <source>
        <dbReference type="ARBA" id="ARBA00022679"/>
    </source>
</evidence>
<feature type="transmembrane region" description="Helical" evidence="7">
    <location>
        <begin position="38"/>
        <end position="58"/>
    </location>
</feature>
<evidence type="ECO:0000256" key="1">
    <source>
        <dbReference type="ARBA" id="ARBA00007150"/>
    </source>
</evidence>
<accession>A0A918TNZ1</accession>
<organism evidence="8 9">
    <name type="scientific">Roseibacillus persicicus</name>
    <dbReference type="NCBI Taxonomy" id="454148"/>
    <lineage>
        <taxon>Bacteria</taxon>
        <taxon>Pseudomonadati</taxon>
        <taxon>Verrucomicrobiota</taxon>
        <taxon>Verrucomicrobiia</taxon>
        <taxon>Verrucomicrobiales</taxon>
        <taxon>Verrucomicrobiaceae</taxon>
        <taxon>Roseibacillus</taxon>
    </lineage>
</organism>
<keyword evidence="6 7" id="KW-0472">Membrane</keyword>
<dbReference type="AlphaFoldDB" id="A0A918TNZ1"/>
<feature type="transmembrane region" description="Helical" evidence="7">
    <location>
        <begin position="70"/>
        <end position="90"/>
    </location>
</feature>
<feature type="transmembrane region" description="Helical" evidence="7">
    <location>
        <begin position="6"/>
        <end position="26"/>
    </location>
</feature>
<dbReference type="EMBL" id="BMXI01000008">
    <property type="protein sequence ID" value="GHC54649.1"/>
    <property type="molecule type" value="Genomic_DNA"/>
</dbReference>
<evidence type="ECO:0000256" key="5">
    <source>
        <dbReference type="ARBA" id="ARBA00022989"/>
    </source>
</evidence>
<keyword evidence="3" id="KW-0808">Transferase</keyword>
<feature type="transmembrane region" description="Helical" evidence="7">
    <location>
        <begin position="195"/>
        <end position="217"/>
    </location>
</feature>
<comment type="caution">
    <text evidence="8">The sequence shown here is derived from an EMBL/GenBank/DDBJ whole genome shotgun (WGS) entry which is preliminary data.</text>
</comment>
<dbReference type="InterPro" id="IPR001640">
    <property type="entry name" value="Lgt"/>
</dbReference>
<evidence type="ECO:0000256" key="4">
    <source>
        <dbReference type="ARBA" id="ARBA00022692"/>
    </source>
</evidence>
<reference evidence="8" key="2">
    <citation type="submission" date="2020-09" db="EMBL/GenBank/DDBJ databases">
        <authorList>
            <person name="Sun Q."/>
            <person name="Kim S."/>
        </authorList>
    </citation>
    <scope>NUCLEOTIDE SEQUENCE</scope>
    <source>
        <strain evidence="8">KCTC 12988</strain>
    </source>
</reference>
<keyword evidence="5 7" id="KW-1133">Transmembrane helix</keyword>
<dbReference type="RefSeq" id="WP_229809479.1">
    <property type="nucleotide sequence ID" value="NZ_BMXI01000008.1"/>
</dbReference>
<comment type="similarity">
    <text evidence="1">Belongs to the Lgt family.</text>
</comment>
<evidence type="ECO:0000313" key="8">
    <source>
        <dbReference type="EMBL" id="GHC54649.1"/>
    </source>
</evidence>
<evidence type="ECO:0000256" key="2">
    <source>
        <dbReference type="ARBA" id="ARBA00022475"/>
    </source>
</evidence>
<proteinExistence type="inferred from homology"/>
<dbReference type="GO" id="GO:0008961">
    <property type="term" value="F:phosphatidylglycerol-prolipoprotein diacylglyceryl transferase activity"/>
    <property type="evidence" value="ECO:0007669"/>
    <property type="project" value="InterPro"/>
</dbReference>
<evidence type="ECO:0000256" key="7">
    <source>
        <dbReference type="SAM" id="Phobius"/>
    </source>
</evidence>
<feature type="transmembrane region" description="Helical" evidence="7">
    <location>
        <begin position="172"/>
        <end position="189"/>
    </location>
</feature>
<protein>
    <recommendedName>
        <fullName evidence="10">Diacylglyceryl transferase</fullName>
    </recommendedName>
</protein>
<keyword evidence="9" id="KW-1185">Reference proteome</keyword>
<gene>
    <name evidence="8" type="ORF">GCM10007100_21390</name>
</gene>
<dbReference type="GO" id="GO:0005886">
    <property type="term" value="C:plasma membrane"/>
    <property type="evidence" value="ECO:0007669"/>
    <property type="project" value="InterPro"/>
</dbReference>
<dbReference type="Pfam" id="PF01790">
    <property type="entry name" value="LGT"/>
    <property type="match status" value="1"/>
</dbReference>
<keyword evidence="4 7" id="KW-0812">Transmembrane</keyword>
<name>A0A918TNZ1_9BACT</name>